<dbReference type="GO" id="GO:1901255">
    <property type="term" value="P:nucleotide-excision repair involved in interstrand cross-link repair"/>
    <property type="evidence" value="ECO:0007669"/>
    <property type="project" value="TreeGrafter"/>
</dbReference>
<dbReference type="InterPro" id="IPR010994">
    <property type="entry name" value="RuvA_2-like"/>
</dbReference>
<evidence type="ECO:0000256" key="2">
    <source>
        <dbReference type="ARBA" id="ARBA00010015"/>
    </source>
</evidence>
<keyword evidence="3" id="KW-0540">Nuclease</keyword>
<dbReference type="PANTHER" id="PTHR10150">
    <property type="entry name" value="DNA REPAIR ENDONUCLEASE XPF"/>
    <property type="match status" value="1"/>
</dbReference>
<evidence type="ECO:0000256" key="5">
    <source>
        <dbReference type="ARBA" id="ARBA00022763"/>
    </source>
</evidence>
<dbReference type="InterPro" id="IPR006166">
    <property type="entry name" value="ERCC4_domain"/>
</dbReference>
<evidence type="ECO:0000256" key="3">
    <source>
        <dbReference type="ARBA" id="ARBA00022722"/>
    </source>
</evidence>
<dbReference type="GeneID" id="136820550"/>
<dbReference type="RefSeq" id="XP_066932840.1">
    <property type="nucleotide sequence ID" value="XM_067076739.1"/>
</dbReference>
<dbReference type="GO" id="GO:0000712">
    <property type="term" value="P:resolution of meiotic recombination intermediates"/>
    <property type="evidence" value="ECO:0007669"/>
    <property type="project" value="TreeGrafter"/>
</dbReference>
<evidence type="ECO:0000313" key="13">
    <source>
        <dbReference type="Proteomes" id="UP000594262"/>
    </source>
</evidence>
<dbReference type="GO" id="GO:0003697">
    <property type="term" value="F:single-stranded DNA binding"/>
    <property type="evidence" value="ECO:0007669"/>
    <property type="project" value="TreeGrafter"/>
</dbReference>
<feature type="domain" description="ERCC4" evidence="11">
    <location>
        <begin position="603"/>
        <end position="683"/>
    </location>
</feature>
<evidence type="ECO:0000256" key="6">
    <source>
        <dbReference type="ARBA" id="ARBA00022801"/>
    </source>
</evidence>
<keyword evidence="5" id="KW-0227">DNA damage</keyword>
<protein>
    <recommendedName>
        <fullName evidence="10">DNA repair endonuclease XPF</fullName>
    </recommendedName>
</protein>
<evidence type="ECO:0000256" key="7">
    <source>
        <dbReference type="ARBA" id="ARBA00023125"/>
    </source>
</evidence>
<dbReference type="Gene3D" id="1.10.150.20">
    <property type="entry name" value="5' to 3' exonuclease, C-terminal subdomain"/>
    <property type="match status" value="1"/>
</dbReference>
<keyword evidence="9" id="KW-0539">Nucleus</keyword>
<dbReference type="Gene3D" id="3.40.50.10130">
    <property type="match status" value="1"/>
</dbReference>
<dbReference type="Proteomes" id="UP000594262">
    <property type="component" value="Unplaced"/>
</dbReference>
<keyword evidence="8" id="KW-0234">DNA repair</keyword>
<reference evidence="12" key="1">
    <citation type="submission" date="2021-01" db="UniProtKB">
        <authorList>
            <consortium name="EnsemblMetazoa"/>
        </authorList>
    </citation>
    <scope>IDENTIFICATION</scope>
</reference>
<comment type="similarity">
    <text evidence="2">Belongs to the XPF family.</text>
</comment>
<dbReference type="Pfam" id="PF02732">
    <property type="entry name" value="ERCC4"/>
    <property type="match status" value="1"/>
</dbReference>
<evidence type="ECO:0000256" key="10">
    <source>
        <dbReference type="ARBA" id="ARBA00072370"/>
    </source>
</evidence>
<keyword evidence="7" id="KW-0238">DNA-binding</keyword>
<dbReference type="AlphaFoldDB" id="A0A7M5X4F2"/>
<dbReference type="SUPFAM" id="SSF47781">
    <property type="entry name" value="RuvA domain 2-like"/>
    <property type="match status" value="1"/>
</dbReference>
<name>A0A7M5X4F2_9CNID</name>
<evidence type="ECO:0000256" key="9">
    <source>
        <dbReference type="ARBA" id="ARBA00023242"/>
    </source>
</evidence>
<proteinExistence type="inferred from homology"/>
<dbReference type="SMART" id="SM00891">
    <property type="entry name" value="ERCC4"/>
    <property type="match status" value="1"/>
</dbReference>
<dbReference type="InterPro" id="IPR047520">
    <property type="entry name" value="XPF_nuclease"/>
</dbReference>
<keyword evidence="4" id="KW-0255">Endonuclease</keyword>
<evidence type="ECO:0000256" key="4">
    <source>
        <dbReference type="ARBA" id="ARBA00022759"/>
    </source>
</evidence>
<evidence type="ECO:0000256" key="8">
    <source>
        <dbReference type="ARBA" id="ARBA00023204"/>
    </source>
</evidence>
<dbReference type="GO" id="GO:0000110">
    <property type="term" value="C:nucleotide-excision repair factor 1 complex"/>
    <property type="evidence" value="ECO:0007669"/>
    <property type="project" value="TreeGrafter"/>
</dbReference>
<dbReference type="FunFam" id="3.40.50.10130:FF:000002">
    <property type="entry name" value="DNA repair endonuclease XPF"/>
    <property type="match status" value="1"/>
</dbReference>
<dbReference type="CDD" id="cd20078">
    <property type="entry name" value="XPF_nuclease_XPF_euk"/>
    <property type="match status" value="1"/>
</dbReference>
<dbReference type="EnsemblMetazoa" id="CLYHEMT017011.1">
    <property type="protein sequence ID" value="CLYHEMP017011.1"/>
    <property type="gene ID" value="CLYHEMG017011"/>
</dbReference>
<evidence type="ECO:0000259" key="11">
    <source>
        <dbReference type="SMART" id="SM00891"/>
    </source>
</evidence>
<keyword evidence="6" id="KW-0378">Hydrolase</keyword>
<dbReference type="PANTHER" id="PTHR10150:SF0">
    <property type="entry name" value="DNA REPAIR ENDONUCLEASE XPF"/>
    <property type="match status" value="1"/>
</dbReference>
<dbReference type="GO" id="GO:0000014">
    <property type="term" value="F:single-stranded DNA endodeoxyribonuclease activity"/>
    <property type="evidence" value="ECO:0007669"/>
    <property type="project" value="TreeGrafter"/>
</dbReference>
<comment type="subcellular location">
    <subcellularLocation>
        <location evidence="1">Nucleus</location>
    </subcellularLocation>
</comment>
<evidence type="ECO:0000256" key="1">
    <source>
        <dbReference type="ARBA" id="ARBA00004123"/>
    </source>
</evidence>
<dbReference type="GO" id="GO:0000724">
    <property type="term" value="P:double-strand break repair via homologous recombination"/>
    <property type="evidence" value="ECO:0007669"/>
    <property type="project" value="TreeGrafter"/>
</dbReference>
<dbReference type="SUPFAM" id="SSF52980">
    <property type="entry name" value="Restriction endonuclease-like"/>
    <property type="match status" value="1"/>
</dbReference>
<evidence type="ECO:0000313" key="12">
    <source>
        <dbReference type="EnsemblMetazoa" id="CLYHEMP017011.1"/>
    </source>
</evidence>
<organism evidence="12 13">
    <name type="scientific">Clytia hemisphaerica</name>
    <dbReference type="NCBI Taxonomy" id="252671"/>
    <lineage>
        <taxon>Eukaryota</taxon>
        <taxon>Metazoa</taxon>
        <taxon>Cnidaria</taxon>
        <taxon>Hydrozoa</taxon>
        <taxon>Hydroidolina</taxon>
        <taxon>Leptothecata</taxon>
        <taxon>Obeliida</taxon>
        <taxon>Clytiidae</taxon>
        <taxon>Clytia</taxon>
    </lineage>
</organism>
<dbReference type="InterPro" id="IPR011335">
    <property type="entry name" value="Restrct_endonuc-II-like"/>
</dbReference>
<sequence length="836" mass="95802">MEVDSHQDDHQLLDWEAKLFLEIMEDDGLLVLAKGLGLDRMFLKVVQTFCKQDNLVFVLNTIPEEQFHFLNELSALDVKHLPKVISDSSVEERRQLYLQGGVFFVSSKILVMDMLTKRVPIDYITGILVTRAHKIAESSQESFILRMFREHNSDGFIKAFSDIPTAFMAGYCQVERVMKLLFIRHLFLRPRFHNEIAACLELHKPDVIEVNIEITPKMRAIQLSLLDLLNISLRELKRAVPNLDPDHFTLENSLNRTFDRMLKVQLDSVWNELANRTKELVSDIRVLRTLLSYLTQYDCVTFYNFLDTLKKNEKNKKSMWMLTDAANTVYVNAKERVMGVPEKDKKGKVVKKGKPEPCPKWEILTEILDEIEKEKVNQDEKKVLVCAVDDRTSYQLSQVLCHGIDSFLQGQYERSALSTGYHSGSAEETDSDFSMNFSKFSDNEKAGDKGKSDEEDNDSKFSLDLNTNPLIIHSLHGSADHYSLFQTLYEFEPTYVVLFDASVEFVRQLEVFKASRPGIPLRVYFLFYSSSIEEQRYLTSLRQEKDAFELLIRQKADMVIPEERQAKTQAAKSSLRDASKASATVVSSRKAGGRDVQNAKTRNIVVDMREFGSELPNMLYCRGIELLPVTLEVGDYILTPDICVERKSVSDLIGSLNNGRLYTQCVSMTRFYRKPVLLIEFNESKSFSLQAKGSLKNEISLQNISSKLTLLTIHFPKLRIIWSQSPQLTAEIFEDLKSNADEPNAEVAMAVGVEGAGQQNHFYNIIQQDLVDRLPGVNMKNCRHILNKFNTMKELMNTDEKTISDVLGNANNAKLLSNFIHKKHDVTQPKMKRRKK</sequence>
<keyword evidence="13" id="KW-1185">Reference proteome</keyword>
<dbReference type="GO" id="GO:0003684">
    <property type="term" value="F:damaged DNA binding"/>
    <property type="evidence" value="ECO:0007669"/>
    <property type="project" value="TreeGrafter"/>
</dbReference>
<accession>A0A7M5X4F2</accession>
<dbReference type="OrthoDB" id="6019266at2759"/>